<dbReference type="InterPro" id="IPR011990">
    <property type="entry name" value="TPR-like_helical_dom_sf"/>
</dbReference>
<sequence>MDDNDMEMEMGTPPPVTRALEIDIGDQEVITIDLDALDQSTDDVINVLQDARCKVTTWTQLASEYWRRGWLDSAQRIAHAALEFFKSIRDAQSLSSVYLLMAGIQMDSARAAPKMKLESPQLDKLGNETLKEVYLSEATALMNYASGAAKSELFFLTRGIHQLSKHSTINDALVTFEGILQGTPTNIVALHGKARIMYMQRKYREALQLYQRILRLSPNAQPDPRIGIGLCFWQLDDRSKAKKAWERSLELHPNHWVPQLLLGLESLNASKDSQRTEEQRHHAYTVGSKHIERAFHINQKNGATANCLSEYFIRRGEARKALKLAERSIQYADSITILSEGHLRAGRVAHLEGRYDDAITHYTNAKNLPLASIGIAQCHIKRGETAAAIHVLDTLLNGPETQQPKEAMIMLASLRAFERPALSSAELAQDKAKARELLERVKRHTSQANGTKSNGISAVNNRKPAWMNDLEMHVEIGRLWEREDTAKALLAYQDARRISEQSVAGADPRIINNIAVLGHLSGKIAEARALYEEALGILANKWANHENMDGMSTTILYNLARVYEDQDETALAKDAYDKLLGRHPEYVDAKVRLAHMLLASNKPNEAHTILKQAIETQQTNMNLRAYYTHFLTQSNLLQAALKIVHATLNINKNDLYGTVASGWLHYQLGREARPNNEETMRDRRHKLLYAAEFYERALNLDPSCSVAAQGLAILIAEDAIGMMALKPGAGLEDHETRLANTSDALEYFARIREVMADGSVYTNMGHCYYMRDEYERAIESYETGLQKFYNGQNTSVMMCLSRAWYAKATRDQSFVAMKTALHLAQTAQMLSPGDKSIKYNIAVIEQRAAEMVFSLPVSKRTLEELQEALDLATNAQRFLFELSEDTSKGGLPYDKDMASQRHRYLGSLLRKGTEQISQQQEYEKEHHAKLEAARAFRMAEKAAAEAKEKARLEELQREAAALAEERRKAREEAALWAAQHKDDSSDEDKPKRKKKGKAAGDDLFDDDDEAATEPRKEPKEKKERKPRITARKRKGKDAQTGDEGLSSGEDAEKTERPRKRLTKKRVVNDDEEEEVDQRARKKFKTSDLIEDSDEELERIDRIEAERLRLSKAVISDDAGEDANMS</sequence>
<dbReference type="InterPro" id="IPR019734">
    <property type="entry name" value="TPR_rpt"/>
</dbReference>
<feature type="compositionally biased region" description="Basic residues" evidence="4">
    <location>
        <begin position="1024"/>
        <end position="1035"/>
    </location>
</feature>
<dbReference type="InterPro" id="IPR031101">
    <property type="entry name" value="Ctr9"/>
</dbReference>
<name>G4TGS0_SERID</name>
<dbReference type="AlphaFoldDB" id="G4TGS0"/>
<dbReference type="SMART" id="SM00028">
    <property type="entry name" value="TPR"/>
    <property type="match status" value="8"/>
</dbReference>
<dbReference type="OrthoDB" id="343875at2759"/>
<feature type="repeat" description="TPR" evidence="3">
    <location>
        <begin position="758"/>
        <end position="791"/>
    </location>
</feature>
<dbReference type="GO" id="GO:0016593">
    <property type="term" value="C:Cdc73/Paf1 complex"/>
    <property type="evidence" value="ECO:0007669"/>
    <property type="project" value="TreeGrafter"/>
</dbReference>
<feature type="compositionally biased region" description="Acidic residues" evidence="4">
    <location>
        <begin position="1002"/>
        <end position="1011"/>
    </location>
</feature>
<dbReference type="SUPFAM" id="SSF48452">
    <property type="entry name" value="TPR-like"/>
    <property type="match status" value="3"/>
</dbReference>
<accession>G4TGS0</accession>
<feature type="repeat" description="TPR" evidence="3">
    <location>
        <begin position="187"/>
        <end position="220"/>
    </location>
</feature>
<dbReference type="Pfam" id="PF14559">
    <property type="entry name" value="TPR_19"/>
    <property type="match status" value="1"/>
</dbReference>
<dbReference type="GO" id="GO:0006368">
    <property type="term" value="P:transcription elongation by RNA polymerase II"/>
    <property type="evidence" value="ECO:0007669"/>
    <property type="project" value="TreeGrafter"/>
</dbReference>
<dbReference type="OMA" id="EHWLTIA"/>
<feature type="compositionally biased region" description="Basic and acidic residues" evidence="4">
    <location>
        <begin position="1012"/>
        <end position="1023"/>
    </location>
</feature>
<gene>
    <name evidence="5" type="ORF">PIIN_04461</name>
</gene>
<evidence type="ECO:0000313" key="5">
    <source>
        <dbReference type="EMBL" id="CCA70524.1"/>
    </source>
</evidence>
<evidence type="ECO:0000256" key="2">
    <source>
        <dbReference type="ARBA" id="ARBA00022803"/>
    </source>
</evidence>
<dbReference type="Proteomes" id="UP000007148">
    <property type="component" value="Unassembled WGS sequence"/>
</dbReference>
<feature type="compositionally biased region" description="Basic and acidic residues" evidence="4">
    <location>
        <begin position="973"/>
        <end position="990"/>
    </location>
</feature>
<dbReference type="FunCoup" id="G4TGS0">
    <property type="interactions" value="487"/>
</dbReference>
<keyword evidence="1" id="KW-0677">Repeat</keyword>
<dbReference type="EMBL" id="CAFZ01000085">
    <property type="protein sequence ID" value="CCA70524.1"/>
    <property type="molecule type" value="Genomic_DNA"/>
</dbReference>
<evidence type="ECO:0000256" key="1">
    <source>
        <dbReference type="ARBA" id="ARBA00022737"/>
    </source>
</evidence>
<keyword evidence="2 3" id="KW-0802">TPR repeat</keyword>
<dbReference type="STRING" id="1109443.G4TGS0"/>
<dbReference type="HOGENOM" id="CLU_003008_0_0_1"/>
<dbReference type="Gene3D" id="1.25.40.10">
    <property type="entry name" value="Tetratricopeptide repeat domain"/>
    <property type="match status" value="4"/>
</dbReference>
<evidence type="ECO:0000256" key="4">
    <source>
        <dbReference type="SAM" id="MobiDB-lite"/>
    </source>
</evidence>
<dbReference type="eggNOG" id="KOG2002">
    <property type="taxonomic scope" value="Eukaryota"/>
</dbReference>
<reference evidence="5 6" key="1">
    <citation type="journal article" date="2011" name="PLoS Pathog.">
        <title>Endophytic Life Strategies Decoded by Genome and Transcriptome Analyses of the Mutualistic Root Symbiont Piriformospora indica.</title>
        <authorList>
            <person name="Zuccaro A."/>
            <person name="Lahrmann U."/>
            <person name="Guldener U."/>
            <person name="Langen G."/>
            <person name="Pfiffi S."/>
            <person name="Biedenkopf D."/>
            <person name="Wong P."/>
            <person name="Samans B."/>
            <person name="Grimm C."/>
            <person name="Basiewicz M."/>
            <person name="Murat C."/>
            <person name="Martin F."/>
            <person name="Kogel K.H."/>
        </authorList>
    </citation>
    <scope>NUCLEOTIDE SEQUENCE [LARGE SCALE GENOMIC DNA]</scope>
    <source>
        <strain evidence="5 6">DSM 11827</strain>
    </source>
</reference>
<dbReference type="PROSITE" id="PS50005">
    <property type="entry name" value="TPR"/>
    <property type="match status" value="3"/>
</dbReference>
<feature type="compositionally biased region" description="Basic residues" evidence="4">
    <location>
        <begin position="1056"/>
        <end position="1065"/>
    </location>
</feature>
<evidence type="ECO:0000313" key="6">
    <source>
        <dbReference type="Proteomes" id="UP000007148"/>
    </source>
</evidence>
<comment type="caution">
    <text evidence="5">The sequence shown here is derived from an EMBL/GenBank/DDBJ whole genome shotgun (WGS) entry which is preliminary data.</text>
</comment>
<evidence type="ECO:0000256" key="3">
    <source>
        <dbReference type="PROSITE-ProRule" id="PRU00339"/>
    </source>
</evidence>
<dbReference type="GO" id="GO:0006355">
    <property type="term" value="P:regulation of DNA-templated transcription"/>
    <property type="evidence" value="ECO:0007669"/>
    <property type="project" value="InterPro"/>
</dbReference>
<dbReference type="PANTHER" id="PTHR14027">
    <property type="entry name" value="RNA POLYMERASE-ASSOCIATED PROTEIN CTR9"/>
    <property type="match status" value="1"/>
</dbReference>
<proteinExistence type="predicted"/>
<feature type="region of interest" description="Disordered" evidence="4">
    <location>
        <begin position="973"/>
        <end position="1086"/>
    </location>
</feature>
<feature type="repeat" description="TPR" evidence="3">
    <location>
        <begin position="222"/>
        <end position="255"/>
    </location>
</feature>
<dbReference type="PANTHER" id="PTHR14027:SF2">
    <property type="entry name" value="RNA POLYMERASE-ASSOCIATED PROTEIN CTR9 HOMOLOG"/>
    <property type="match status" value="1"/>
</dbReference>
<dbReference type="InParanoid" id="G4TGS0"/>
<protein>
    <submittedName>
        <fullName evidence="5">Related to RNA polymerase II-associated protein-Laccaria bicolor</fullName>
    </submittedName>
</protein>
<keyword evidence="6" id="KW-1185">Reference proteome</keyword>
<dbReference type="GO" id="GO:0000993">
    <property type="term" value="F:RNA polymerase II complex binding"/>
    <property type="evidence" value="ECO:0007669"/>
    <property type="project" value="TreeGrafter"/>
</dbReference>
<organism evidence="5 6">
    <name type="scientific">Serendipita indica (strain DSM 11827)</name>
    <name type="common">Root endophyte fungus</name>
    <name type="synonym">Piriformospora indica</name>
    <dbReference type="NCBI Taxonomy" id="1109443"/>
    <lineage>
        <taxon>Eukaryota</taxon>
        <taxon>Fungi</taxon>
        <taxon>Dikarya</taxon>
        <taxon>Basidiomycota</taxon>
        <taxon>Agaricomycotina</taxon>
        <taxon>Agaricomycetes</taxon>
        <taxon>Sebacinales</taxon>
        <taxon>Serendipitaceae</taxon>
        <taxon>Serendipita</taxon>
    </lineage>
</organism>